<evidence type="ECO:0000313" key="4">
    <source>
        <dbReference type="Proteomes" id="UP000225706"/>
    </source>
</evidence>
<keyword evidence="4" id="KW-1185">Reference proteome</keyword>
<proteinExistence type="inferred from homology"/>
<dbReference type="Gene3D" id="3.90.245.10">
    <property type="entry name" value="Ribonucleoside hydrolase-like"/>
    <property type="match status" value="1"/>
</dbReference>
<evidence type="ECO:0000259" key="2">
    <source>
        <dbReference type="Pfam" id="PF01156"/>
    </source>
</evidence>
<dbReference type="AlphaFoldDB" id="A0A2B4RUJ2"/>
<dbReference type="InterPro" id="IPR001910">
    <property type="entry name" value="Inosine/uridine_hydrolase_dom"/>
</dbReference>
<dbReference type="SUPFAM" id="SSF53590">
    <property type="entry name" value="Nucleoside hydrolase"/>
    <property type="match status" value="1"/>
</dbReference>
<accession>A0A2B4RUJ2</accession>
<comment type="similarity">
    <text evidence="1">Belongs to the IUNH family.</text>
</comment>
<reference evidence="4" key="1">
    <citation type="journal article" date="2017" name="bioRxiv">
        <title>Comparative analysis of the genomes of Stylophora pistillata and Acropora digitifera provides evidence for extensive differences between species of corals.</title>
        <authorList>
            <person name="Voolstra C.R."/>
            <person name="Li Y."/>
            <person name="Liew Y.J."/>
            <person name="Baumgarten S."/>
            <person name="Zoccola D."/>
            <person name="Flot J.-F."/>
            <person name="Tambutte S."/>
            <person name="Allemand D."/>
            <person name="Aranda M."/>
        </authorList>
    </citation>
    <scope>NUCLEOTIDE SEQUENCE [LARGE SCALE GENOMIC DNA]</scope>
</reference>
<sequence length="309" mass="34419">MKMKIIIDCDGGIDDAQAIMIALSQEIDVLAITCTCGNANVDQVTKNVFKILETCERTGIPVYKGAHRSILGIAYEQPLYHGSDGLGDATDIKEPDMSLLQQTHATQALVQLVNENPGEIVIVALGPLTNIALASNFDAEFTTKVKEVFVLGGCIHGKGNHWVSAEFNFGADPEAAHILLNQFKCPISLVSWETCLEHPLDWEFFERYVGTGTKRAEFMRKISTKIKEYEEELDGKFITCDPFALCAALLPKFVQEETSVHATVELKEGLTRGQMVVDWRRMLQKPVNVRLITKMDLELLKEMMLNSVK</sequence>
<dbReference type="STRING" id="50429.A0A2B4RUJ2"/>
<dbReference type="Pfam" id="PF01156">
    <property type="entry name" value="IU_nuc_hydro"/>
    <property type="match status" value="1"/>
</dbReference>
<keyword evidence="3" id="KW-0378">Hydrolase</keyword>
<gene>
    <name evidence="3" type="primary">NSNH</name>
    <name evidence="3" type="ORF">AWC38_SpisGene15087</name>
</gene>
<comment type="caution">
    <text evidence="3">The sequence shown here is derived from an EMBL/GenBank/DDBJ whole genome shotgun (WGS) entry which is preliminary data.</text>
</comment>
<dbReference type="PANTHER" id="PTHR46190">
    <property type="entry name" value="SI:CH211-201H21.5-RELATED"/>
    <property type="match status" value="1"/>
</dbReference>
<evidence type="ECO:0000256" key="1">
    <source>
        <dbReference type="ARBA" id="ARBA00009176"/>
    </source>
</evidence>
<feature type="domain" description="Inosine/uridine-preferring nucleoside hydrolase" evidence="2">
    <location>
        <begin position="5"/>
        <end position="300"/>
    </location>
</feature>
<dbReference type="OrthoDB" id="432381at2759"/>
<evidence type="ECO:0000313" key="3">
    <source>
        <dbReference type="EMBL" id="PFX20463.1"/>
    </source>
</evidence>
<organism evidence="3 4">
    <name type="scientific">Stylophora pistillata</name>
    <name type="common">Smooth cauliflower coral</name>
    <dbReference type="NCBI Taxonomy" id="50429"/>
    <lineage>
        <taxon>Eukaryota</taxon>
        <taxon>Metazoa</taxon>
        <taxon>Cnidaria</taxon>
        <taxon>Anthozoa</taxon>
        <taxon>Hexacorallia</taxon>
        <taxon>Scleractinia</taxon>
        <taxon>Astrocoeniina</taxon>
        <taxon>Pocilloporidae</taxon>
        <taxon>Stylophora</taxon>
    </lineage>
</organism>
<dbReference type="GO" id="GO:0016799">
    <property type="term" value="F:hydrolase activity, hydrolyzing N-glycosyl compounds"/>
    <property type="evidence" value="ECO:0007669"/>
    <property type="project" value="InterPro"/>
</dbReference>
<dbReference type="PANTHER" id="PTHR46190:SF1">
    <property type="entry name" value="SI:CH211-201H21.5"/>
    <property type="match status" value="1"/>
</dbReference>
<dbReference type="EMBL" id="LSMT01000316">
    <property type="protein sequence ID" value="PFX20463.1"/>
    <property type="molecule type" value="Genomic_DNA"/>
</dbReference>
<name>A0A2B4RUJ2_STYPI</name>
<dbReference type="InterPro" id="IPR036452">
    <property type="entry name" value="Ribo_hydro-like"/>
</dbReference>
<dbReference type="CDD" id="cd02649">
    <property type="entry name" value="nuc_hydro_CeIAG"/>
    <property type="match status" value="1"/>
</dbReference>
<dbReference type="Proteomes" id="UP000225706">
    <property type="component" value="Unassembled WGS sequence"/>
</dbReference>
<dbReference type="InterPro" id="IPR052775">
    <property type="entry name" value="IUN_hydrolase"/>
</dbReference>
<protein>
    <submittedName>
        <fullName evidence="3">Inosine-uridine preferring nucleoside hydrolase</fullName>
    </submittedName>
</protein>